<feature type="compositionally biased region" description="Polar residues" evidence="3">
    <location>
        <begin position="362"/>
        <end position="377"/>
    </location>
</feature>
<feature type="region of interest" description="Disordered" evidence="3">
    <location>
        <begin position="477"/>
        <end position="512"/>
    </location>
</feature>
<evidence type="ECO:0000256" key="1">
    <source>
        <dbReference type="ARBA" id="ARBA00006082"/>
    </source>
</evidence>
<dbReference type="AlphaFoldDB" id="A0A8H5ZIL0"/>
<dbReference type="CDD" id="cd03485">
    <property type="entry name" value="MutL_Trans_hPMS_1_like"/>
    <property type="match status" value="1"/>
</dbReference>
<dbReference type="Gene3D" id="3.30.565.10">
    <property type="entry name" value="Histidine kinase-like ATPase, C-terminal domain"/>
    <property type="match status" value="1"/>
</dbReference>
<organism evidence="5 6">
    <name type="scientific">Cochliobolus sativus</name>
    <name type="common">Common root rot and spot blotch fungus</name>
    <name type="synonym">Bipolaris sorokiniana</name>
    <dbReference type="NCBI Taxonomy" id="45130"/>
    <lineage>
        <taxon>Eukaryota</taxon>
        <taxon>Fungi</taxon>
        <taxon>Dikarya</taxon>
        <taxon>Ascomycota</taxon>
        <taxon>Pezizomycotina</taxon>
        <taxon>Dothideomycetes</taxon>
        <taxon>Pleosporomycetidae</taxon>
        <taxon>Pleosporales</taxon>
        <taxon>Pleosporineae</taxon>
        <taxon>Pleosporaceae</taxon>
        <taxon>Bipolaris</taxon>
    </lineage>
</organism>
<evidence type="ECO:0000256" key="3">
    <source>
        <dbReference type="SAM" id="MobiDB-lite"/>
    </source>
</evidence>
<dbReference type="PANTHER" id="PTHR10073">
    <property type="entry name" value="DNA MISMATCH REPAIR PROTEIN MLH, PMS, MUTL"/>
    <property type="match status" value="1"/>
</dbReference>
<evidence type="ECO:0000313" key="5">
    <source>
        <dbReference type="EMBL" id="KAF5849937.1"/>
    </source>
</evidence>
<dbReference type="InterPro" id="IPR013507">
    <property type="entry name" value="DNA_mismatch_S5_2-like"/>
</dbReference>
<feature type="compositionally biased region" description="Polar residues" evidence="3">
    <location>
        <begin position="394"/>
        <end position="408"/>
    </location>
</feature>
<dbReference type="EMBL" id="WNKQ01000008">
    <property type="protein sequence ID" value="KAF5849937.1"/>
    <property type="molecule type" value="Genomic_DNA"/>
</dbReference>
<feature type="region of interest" description="Disordered" evidence="3">
    <location>
        <begin position="362"/>
        <end position="416"/>
    </location>
</feature>
<comment type="caution">
    <text evidence="5">The sequence shown here is derived from an EMBL/GenBank/DDBJ whole genome shotgun (WGS) entry which is preliminary data.</text>
</comment>
<name>A0A8H5ZIL0_COCSA</name>
<dbReference type="InterPro" id="IPR014762">
    <property type="entry name" value="DNA_mismatch_repair_CS"/>
</dbReference>
<evidence type="ECO:0000259" key="4">
    <source>
        <dbReference type="SMART" id="SM01340"/>
    </source>
</evidence>
<dbReference type="PANTHER" id="PTHR10073:SF41">
    <property type="entry name" value="MISMATCH REPAIR PROTEIN, PUTATIVE (AFU_ORTHOLOGUE AFUA_8G05820)-RELATED"/>
    <property type="match status" value="1"/>
</dbReference>
<feature type="domain" description="DNA mismatch repair protein S5" evidence="4">
    <location>
        <begin position="229"/>
        <end position="357"/>
    </location>
</feature>
<feature type="compositionally biased region" description="Polar residues" evidence="3">
    <location>
        <begin position="477"/>
        <end position="488"/>
    </location>
</feature>
<dbReference type="NCBIfam" id="TIGR00585">
    <property type="entry name" value="mutl"/>
    <property type="match status" value="1"/>
</dbReference>
<protein>
    <recommendedName>
        <fullName evidence="4">DNA mismatch repair protein S5 domain-containing protein</fullName>
    </recommendedName>
</protein>
<evidence type="ECO:0000256" key="2">
    <source>
        <dbReference type="ARBA" id="ARBA00022763"/>
    </source>
</evidence>
<dbReference type="InterPro" id="IPR014721">
    <property type="entry name" value="Ribsml_uS5_D2-typ_fold_subgr"/>
</dbReference>
<comment type="similarity">
    <text evidence="1">Belongs to the DNA mismatch repair MutL/HexB family.</text>
</comment>
<gene>
    <name evidence="5" type="ORF">GGP41_005382</name>
</gene>
<dbReference type="GO" id="GO:0032389">
    <property type="term" value="C:MutLalpha complex"/>
    <property type="evidence" value="ECO:0007669"/>
    <property type="project" value="TreeGrafter"/>
</dbReference>
<accession>A0A8H5ZIL0</accession>
<dbReference type="CDD" id="cd16926">
    <property type="entry name" value="HATPase_MutL-MLH-PMS-like"/>
    <property type="match status" value="1"/>
</dbReference>
<dbReference type="GO" id="GO:0140664">
    <property type="term" value="F:ATP-dependent DNA damage sensor activity"/>
    <property type="evidence" value="ECO:0007669"/>
    <property type="project" value="InterPro"/>
</dbReference>
<dbReference type="InterPro" id="IPR038973">
    <property type="entry name" value="MutL/Mlh/Pms-like"/>
</dbReference>
<dbReference type="InterPro" id="IPR002099">
    <property type="entry name" value="MutL/Mlh/PMS"/>
</dbReference>
<dbReference type="PROSITE" id="PS00058">
    <property type="entry name" value="DNA_MISMATCH_REPAIR_1"/>
    <property type="match status" value="1"/>
</dbReference>
<dbReference type="GO" id="GO:0016887">
    <property type="term" value="F:ATP hydrolysis activity"/>
    <property type="evidence" value="ECO:0007669"/>
    <property type="project" value="InterPro"/>
</dbReference>
<dbReference type="Proteomes" id="UP000624244">
    <property type="component" value="Unassembled WGS sequence"/>
</dbReference>
<dbReference type="GO" id="GO:0006298">
    <property type="term" value="P:mismatch repair"/>
    <property type="evidence" value="ECO:0007669"/>
    <property type="project" value="InterPro"/>
</dbReference>
<dbReference type="SUPFAM" id="SSF55874">
    <property type="entry name" value="ATPase domain of HSP90 chaperone/DNA topoisomerase II/histidine kinase"/>
    <property type="match status" value="1"/>
</dbReference>
<dbReference type="GO" id="GO:0061982">
    <property type="term" value="P:meiosis I cell cycle process"/>
    <property type="evidence" value="ECO:0007669"/>
    <property type="project" value="UniProtKB-ARBA"/>
</dbReference>
<dbReference type="Pfam" id="PF13589">
    <property type="entry name" value="HATPase_c_3"/>
    <property type="match status" value="1"/>
</dbReference>
<keyword evidence="2" id="KW-0227">DNA damage</keyword>
<dbReference type="GO" id="GO:0005524">
    <property type="term" value="F:ATP binding"/>
    <property type="evidence" value="ECO:0007669"/>
    <property type="project" value="InterPro"/>
</dbReference>
<proteinExistence type="inferred from homology"/>
<dbReference type="Gene3D" id="3.30.230.10">
    <property type="match status" value="1"/>
</dbReference>
<reference evidence="5" key="1">
    <citation type="submission" date="2019-11" db="EMBL/GenBank/DDBJ databases">
        <title>Bipolaris sorokiniana Genome sequencing.</title>
        <authorList>
            <person name="Wang H."/>
        </authorList>
    </citation>
    <scope>NUCLEOTIDE SEQUENCE</scope>
</reference>
<dbReference type="GO" id="GO:0030983">
    <property type="term" value="F:mismatched DNA binding"/>
    <property type="evidence" value="ECO:0007669"/>
    <property type="project" value="InterPro"/>
</dbReference>
<dbReference type="InterPro" id="IPR020568">
    <property type="entry name" value="Ribosomal_Su5_D2-typ_SF"/>
</dbReference>
<sequence>MADASNTVTQPGIAALPPPTIRQLGSGQVIVDPSSVVKELIDNALDARAKSIFVDISANTIDSIQVKDDGHGIPSEDRSLVCRRYCTSKIRDLKDLRELGGRWLGFRGEALASMAEMSSAFNVTTRVEGEPVAVKLKYNRDGELESVTHDSHPVGATVKVTGFFDYIPVRKQTVVKNAAKCLAKIRRLMQAYALARPSIRFRLRVLKAKNSNSDFSYAPRAHADVGDAILKIFGRDCAAQCDFTTAEADGFEIRAFLPKPTAVGSDISGRSSFVAVDARLVSSNHGTIKQMVHACKQRLWKANPSLGGVRNPFFCINIICPPGSYDPNIEPSKDDVMFEDSDIVLGVWEKLLGSFYTEAVTNLDNDEPSSSSQQSYQLEPGNAVDQNRDETTSELHNTSGQNEASVSAPQPGWRHSMYGIDEEDLEFLQDDRTPVIDEEEGRHTAEVSNPWTIARMNAAIKPRGAASNRQLLSLAKSTRNVDSSSSASKIPATPNRVVSVEPLTPQTSSKANTVQSLLDDELERSIQRLPPPSSVVGSISDWVMDRRGGQSIDSTGTYFSGREVPGFDLRSETQAPEAWTSQLSQHRNIAAGIDFTDQVAPHRQLIQGPHPPKKTARRKEPKDATAPLFSTDSLQRHPAGEPGQEESARPSPAKNTDIRDFFGQRSEIQEIHPVHKPSFTPINPPTQQWVCRIDSKLYGMYERVSDADEISIVIEGGVKRALEGIEWEGEEGGEEEEMLMEL</sequence>
<dbReference type="SUPFAM" id="SSF54211">
    <property type="entry name" value="Ribosomal protein S5 domain 2-like"/>
    <property type="match status" value="1"/>
</dbReference>
<dbReference type="SMART" id="SM01340">
    <property type="entry name" value="DNA_mis_repair"/>
    <property type="match status" value="1"/>
</dbReference>
<dbReference type="InterPro" id="IPR036890">
    <property type="entry name" value="HATPase_C_sf"/>
</dbReference>
<dbReference type="FunFam" id="3.30.565.10:FF:000017">
    <property type="entry name" value="PMS1 homolog 1, mismatch repair system component"/>
    <property type="match status" value="1"/>
</dbReference>
<dbReference type="Pfam" id="PF01119">
    <property type="entry name" value="DNA_mis_repair"/>
    <property type="match status" value="1"/>
</dbReference>
<feature type="region of interest" description="Disordered" evidence="3">
    <location>
        <begin position="604"/>
        <end position="657"/>
    </location>
</feature>
<evidence type="ECO:0000313" key="6">
    <source>
        <dbReference type="Proteomes" id="UP000624244"/>
    </source>
</evidence>